<evidence type="ECO:0000313" key="2">
    <source>
        <dbReference type="EMBL" id="SFE37326.1"/>
    </source>
</evidence>
<dbReference type="SUPFAM" id="SSF52540">
    <property type="entry name" value="P-loop containing nucleoside triphosphate hydrolases"/>
    <property type="match status" value="1"/>
</dbReference>
<dbReference type="AlphaFoldDB" id="A0A1I2A0G4"/>
<gene>
    <name evidence="2" type="ORF">SAMN02799615_00877</name>
</gene>
<proteinExistence type="predicted"/>
<keyword evidence="3" id="KW-1185">Reference proteome</keyword>
<dbReference type="Proteomes" id="UP000199477">
    <property type="component" value="Unassembled WGS sequence"/>
</dbReference>
<dbReference type="InterPro" id="IPR002611">
    <property type="entry name" value="IstB_ATP-bd"/>
</dbReference>
<organism evidence="2 3">
    <name type="scientific">Dyella marensis</name>
    <dbReference type="NCBI Taxonomy" id="500610"/>
    <lineage>
        <taxon>Bacteria</taxon>
        <taxon>Pseudomonadati</taxon>
        <taxon>Pseudomonadota</taxon>
        <taxon>Gammaproteobacteria</taxon>
        <taxon>Lysobacterales</taxon>
        <taxon>Rhodanobacteraceae</taxon>
        <taxon>Dyella</taxon>
    </lineage>
</organism>
<dbReference type="EMBL" id="FONH01000002">
    <property type="protein sequence ID" value="SFE37326.1"/>
    <property type="molecule type" value="Genomic_DNA"/>
</dbReference>
<dbReference type="RefSeq" id="WP_026636541.1">
    <property type="nucleotide sequence ID" value="NZ_FONH01000002.1"/>
</dbReference>
<protein>
    <submittedName>
        <fullName evidence="2">IstB-like ATP binding protein</fullName>
    </submittedName>
</protein>
<reference evidence="3" key="1">
    <citation type="submission" date="2016-10" db="EMBL/GenBank/DDBJ databases">
        <authorList>
            <person name="Varghese N."/>
            <person name="Submissions S."/>
        </authorList>
    </citation>
    <scope>NUCLEOTIDE SEQUENCE [LARGE SCALE GENOMIC DNA]</scope>
    <source>
        <strain evidence="3">UNC178MFTsu3.1</strain>
    </source>
</reference>
<dbReference type="GO" id="GO:0006260">
    <property type="term" value="P:DNA replication"/>
    <property type="evidence" value="ECO:0007669"/>
    <property type="project" value="TreeGrafter"/>
</dbReference>
<evidence type="ECO:0000313" key="3">
    <source>
        <dbReference type="Proteomes" id="UP000199477"/>
    </source>
</evidence>
<sequence>MVMLSCPRHGQFETYRALAGHAAISSLCPHCADVRNNAELKAKAERRNLQGRQTRMRELHTLAQVPRRYADTSLDDYAINNEGQRQAQAIVYAYAKTFLEQQEKGGNLIMVGRPRTGKTMLACAVANSIIREFLCTCTFGTVSDYCREVRSSFGASRRGGRTEKQIIQDLRTVDLAILDDIGASAEGAHDLKVLFDIVDGRWRDGRPTVVTSNLDLAEMRMHLGDRLMKRLEDNATVVAFNFDGFNGRQGTLL</sequence>
<dbReference type="SMART" id="SM00382">
    <property type="entry name" value="AAA"/>
    <property type="match status" value="1"/>
</dbReference>
<dbReference type="InterPro" id="IPR003593">
    <property type="entry name" value="AAA+_ATPase"/>
</dbReference>
<dbReference type="InterPro" id="IPR027417">
    <property type="entry name" value="P-loop_NTPase"/>
</dbReference>
<evidence type="ECO:0000259" key="1">
    <source>
        <dbReference type="SMART" id="SM00382"/>
    </source>
</evidence>
<accession>A0A1I2A0G4</accession>
<dbReference type="PANTHER" id="PTHR30050">
    <property type="entry name" value="CHROMOSOMAL REPLICATION INITIATOR PROTEIN DNAA"/>
    <property type="match status" value="1"/>
</dbReference>
<dbReference type="CDD" id="cd00009">
    <property type="entry name" value="AAA"/>
    <property type="match status" value="1"/>
</dbReference>
<dbReference type="STRING" id="500610.SAMN02799615_00877"/>
<dbReference type="Pfam" id="PF01695">
    <property type="entry name" value="IstB_IS21"/>
    <property type="match status" value="1"/>
</dbReference>
<dbReference type="PANTHER" id="PTHR30050:SF4">
    <property type="entry name" value="ATP-BINDING PROTEIN RV3427C IN INSERTION SEQUENCE-RELATED"/>
    <property type="match status" value="1"/>
</dbReference>
<dbReference type="Gene3D" id="3.40.50.300">
    <property type="entry name" value="P-loop containing nucleotide triphosphate hydrolases"/>
    <property type="match status" value="1"/>
</dbReference>
<name>A0A1I2A0G4_9GAMM</name>
<feature type="domain" description="AAA+ ATPase" evidence="1">
    <location>
        <begin position="104"/>
        <end position="233"/>
    </location>
</feature>
<dbReference type="GO" id="GO:0005524">
    <property type="term" value="F:ATP binding"/>
    <property type="evidence" value="ECO:0007669"/>
    <property type="project" value="InterPro"/>
</dbReference>